<reference evidence="1" key="3">
    <citation type="submission" date="2021-08" db="EMBL/GenBank/DDBJ databases">
        <authorList>
            <person name="Tani A."/>
            <person name="Ola A."/>
            <person name="Ogura Y."/>
            <person name="Katsura K."/>
            <person name="Hayashi T."/>
        </authorList>
    </citation>
    <scope>NUCLEOTIDE SEQUENCE</scope>
    <source>
        <strain evidence="1">DSM 22415</strain>
    </source>
</reference>
<gene>
    <name evidence="1" type="ORF">IFDJLNFL_3595</name>
    <name evidence="2" type="ORF">MTDSW087_03484</name>
</gene>
<dbReference type="Proteomes" id="UP001055303">
    <property type="component" value="Unassembled WGS sequence"/>
</dbReference>
<dbReference type="OrthoDB" id="7998909at2"/>
<keyword evidence="4" id="KW-1185">Reference proteome</keyword>
<evidence type="ECO:0000313" key="4">
    <source>
        <dbReference type="Proteomes" id="UP001055303"/>
    </source>
</evidence>
<dbReference type="Pfam" id="PF12244">
    <property type="entry name" value="DUF3606"/>
    <property type="match status" value="1"/>
</dbReference>
<accession>A0A564G0L7</accession>
<reference evidence="2 3" key="1">
    <citation type="submission" date="2019-06" db="EMBL/GenBank/DDBJ databases">
        <authorList>
            <person name="Rodrigo-Torres L."/>
            <person name="Arahal R. D."/>
            <person name="Lucena T."/>
        </authorList>
    </citation>
    <scope>NUCLEOTIDE SEQUENCE [LARGE SCALE GENOMIC DNA]</scope>
    <source>
        <strain evidence="2 3">SW08-7</strain>
    </source>
</reference>
<dbReference type="RefSeq" id="WP_144766010.1">
    <property type="nucleotide sequence ID" value="NZ_BPQI01000117.1"/>
</dbReference>
<organism evidence="2 3">
    <name type="scientific">Methylobacterium dankookense</name>
    <dbReference type="NCBI Taxonomy" id="560405"/>
    <lineage>
        <taxon>Bacteria</taxon>
        <taxon>Pseudomonadati</taxon>
        <taxon>Pseudomonadota</taxon>
        <taxon>Alphaproteobacteria</taxon>
        <taxon>Hyphomicrobiales</taxon>
        <taxon>Methylobacteriaceae</taxon>
        <taxon>Methylobacterium</taxon>
    </lineage>
</organism>
<protein>
    <recommendedName>
        <fullName evidence="5">DUF3606 domain-containing protein</fullName>
    </recommendedName>
</protein>
<name>A0A564G0L7_9HYPH</name>
<reference evidence="1" key="2">
    <citation type="journal article" date="2021" name="Front. Microbiol.">
        <title>Comprehensive Comparative Genomics and Phenotyping of Methylobacterium Species.</title>
        <authorList>
            <person name="Alessa O."/>
            <person name="Ogura Y."/>
            <person name="Fujitani Y."/>
            <person name="Takami H."/>
            <person name="Hayashi T."/>
            <person name="Sahin N."/>
            <person name="Tani A."/>
        </authorList>
    </citation>
    <scope>NUCLEOTIDE SEQUENCE</scope>
    <source>
        <strain evidence="1">DSM 22415</strain>
    </source>
</reference>
<dbReference type="EMBL" id="CABFVH010000024">
    <property type="protein sequence ID" value="VUF13777.1"/>
    <property type="molecule type" value="Genomic_DNA"/>
</dbReference>
<evidence type="ECO:0000313" key="1">
    <source>
        <dbReference type="EMBL" id="GJD57683.1"/>
    </source>
</evidence>
<dbReference type="Proteomes" id="UP000401717">
    <property type="component" value="Unassembled WGS sequence"/>
</dbReference>
<evidence type="ECO:0000313" key="3">
    <source>
        <dbReference type="Proteomes" id="UP000401717"/>
    </source>
</evidence>
<evidence type="ECO:0000313" key="2">
    <source>
        <dbReference type="EMBL" id="VUF13777.1"/>
    </source>
</evidence>
<proteinExistence type="predicted"/>
<evidence type="ECO:0008006" key="5">
    <source>
        <dbReference type="Google" id="ProtNLM"/>
    </source>
</evidence>
<dbReference type="EMBL" id="BPQI01000117">
    <property type="protein sequence ID" value="GJD57683.1"/>
    <property type="molecule type" value="Genomic_DNA"/>
</dbReference>
<dbReference type="AlphaFoldDB" id="A0A564G0L7"/>
<sequence>MAEVQSNPREPTHLNIWDRVEREAFAARMGVSEDKLRKAVQMVGSRITTLSSYLKI</sequence>
<dbReference type="InterPro" id="IPR022037">
    <property type="entry name" value="DUF3606"/>
</dbReference>